<dbReference type="KEGG" id="haly:HYG82_15960"/>
<dbReference type="GeneID" id="56034817"/>
<evidence type="ECO:0000313" key="1">
    <source>
        <dbReference type="EMBL" id="QLG50235.1"/>
    </source>
</evidence>
<proteinExistence type="predicted"/>
<accession>A0A7D5H9F8</accession>
<dbReference type="AlphaFoldDB" id="A0A7D5H9F8"/>
<dbReference type="Proteomes" id="UP000509241">
    <property type="component" value="Chromosome"/>
</dbReference>
<gene>
    <name evidence="1" type="ORF">HYG82_15960</name>
</gene>
<evidence type="ECO:0000313" key="2">
    <source>
        <dbReference type="Proteomes" id="UP000509241"/>
    </source>
</evidence>
<protein>
    <submittedName>
        <fullName evidence="1">Uncharacterized protein</fullName>
    </submittedName>
</protein>
<dbReference type="OrthoDB" id="379196at2157"/>
<reference evidence="1 2" key="1">
    <citation type="submission" date="2020-07" db="EMBL/GenBank/DDBJ databases">
        <authorList>
            <person name="Cui H."/>
        </authorList>
    </citation>
    <scope>NUCLEOTIDE SEQUENCE [LARGE SCALE GENOMIC DNA]</scope>
    <source>
        <strain evidence="1 2">YPL8</strain>
    </source>
</reference>
<keyword evidence="2" id="KW-1185">Reference proteome</keyword>
<organism evidence="1 2">
    <name type="scientific">Natrinema halophilum</name>
    <dbReference type="NCBI Taxonomy" id="1699371"/>
    <lineage>
        <taxon>Archaea</taxon>
        <taxon>Methanobacteriati</taxon>
        <taxon>Methanobacteriota</taxon>
        <taxon>Stenosarchaea group</taxon>
        <taxon>Halobacteria</taxon>
        <taxon>Halobacteriales</taxon>
        <taxon>Natrialbaceae</taxon>
        <taxon>Natrinema</taxon>
    </lineage>
</organism>
<name>A0A7D5H9F8_9EURY</name>
<dbReference type="RefSeq" id="WP_179262546.1">
    <property type="nucleotide sequence ID" value="NZ_CP058601.1"/>
</dbReference>
<dbReference type="EMBL" id="CP058601">
    <property type="protein sequence ID" value="QLG50235.1"/>
    <property type="molecule type" value="Genomic_DNA"/>
</dbReference>
<sequence length="56" mass="6124">MATCRELGCNRKATRTVVVNAPGRGYAEDPACTEHTEKARGRVYVSEVLTTRGDEP</sequence>